<name>A0A1F5JW38_9BACT</name>
<protein>
    <submittedName>
        <fullName evidence="2">Uncharacterized protein</fullName>
    </submittedName>
</protein>
<dbReference type="EMBL" id="MFCV01000020">
    <property type="protein sequence ID" value="OGE32814.1"/>
    <property type="molecule type" value="Genomic_DNA"/>
</dbReference>
<feature type="region of interest" description="Disordered" evidence="1">
    <location>
        <begin position="1"/>
        <end position="27"/>
    </location>
</feature>
<evidence type="ECO:0000313" key="2">
    <source>
        <dbReference type="EMBL" id="OGE32814.1"/>
    </source>
</evidence>
<reference evidence="2 3" key="1">
    <citation type="journal article" date="2016" name="Nat. Commun.">
        <title>Thousands of microbial genomes shed light on interconnected biogeochemical processes in an aquifer system.</title>
        <authorList>
            <person name="Anantharaman K."/>
            <person name="Brown C.T."/>
            <person name="Hug L.A."/>
            <person name="Sharon I."/>
            <person name="Castelle C.J."/>
            <person name="Probst A.J."/>
            <person name="Thomas B.C."/>
            <person name="Singh A."/>
            <person name="Wilkins M.J."/>
            <person name="Karaoz U."/>
            <person name="Brodie E.L."/>
            <person name="Williams K.H."/>
            <person name="Hubbard S.S."/>
            <person name="Banfield J.F."/>
        </authorList>
    </citation>
    <scope>NUCLEOTIDE SEQUENCE [LARGE SCALE GENOMIC DNA]</scope>
</reference>
<dbReference type="STRING" id="1797768.A3C59_04290"/>
<organism evidence="2 3">
    <name type="scientific">Candidatus Daviesbacteria bacterium RIFCSPHIGHO2_02_FULL_36_13</name>
    <dbReference type="NCBI Taxonomy" id="1797768"/>
    <lineage>
        <taxon>Bacteria</taxon>
        <taxon>Candidatus Daviesiibacteriota</taxon>
    </lineage>
</organism>
<accession>A0A1F5JW38</accession>
<evidence type="ECO:0000256" key="1">
    <source>
        <dbReference type="SAM" id="MobiDB-lite"/>
    </source>
</evidence>
<dbReference type="Proteomes" id="UP000176902">
    <property type="component" value="Unassembled WGS sequence"/>
</dbReference>
<proteinExistence type="predicted"/>
<evidence type="ECO:0000313" key="3">
    <source>
        <dbReference type="Proteomes" id="UP000176902"/>
    </source>
</evidence>
<sequence>MSGREAFLGPKHTITGIPEGNQSVGEFKAPPTELEELALKWPGLTVEQKDEVIWGQLTDANRAQFINILPPVEPPAPEFFQEIFDRIKRERGL</sequence>
<comment type="caution">
    <text evidence="2">The sequence shown here is derived from an EMBL/GenBank/DDBJ whole genome shotgun (WGS) entry which is preliminary data.</text>
</comment>
<dbReference type="AlphaFoldDB" id="A0A1F5JW38"/>
<gene>
    <name evidence="2" type="ORF">A3C59_04290</name>
</gene>